<evidence type="ECO:0008006" key="3">
    <source>
        <dbReference type="Google" id="ProtNLM"/>
    </source>
</evidence>
<organism evidence="1 2">
    <name type="scientific">Stutzerimonas stutzeri</name>
    <name type="common">Pseudomonas stutzeri</name>
    <dbReference type="NCBI Taxonomy" id="316"/>
    <lineage>
        <taxon>Bacteria</taxon>
        <taxon>Pseudomonadati</taxon>
        <taxon>Pseudomonadota</taxon>
        <taxon>Gammaproteobacteria</taxon>
        <taxon>Pseudomonadales</taxon>
        <taxon>Pseudomonadaceae</taxon>
        <taxon>Stutzerimonas</taxon>
    </lineage>
</organism>
<evidence type="ECO:0000313" key="2">
    <source>
        <dbReference type="Proteomes" id="UP001158076"/>
    </source>
</evidence>
<accession>A0A4S2B769</accession>
<protein>
    <recommendedName>
        <fullName evidence="3">N-acetyltransferase domain-containing protein</fullName>
    </recommendedName>
</protein>
<dbReference type="EMBL" id="JAODZE010000039">
    <property type="protein sequence ID" value="MDH0148983.1"/>
    <property type="molecule type" value="Genomic_DNA"/>
</dbReference>
<name>A0A4S2B769_STUST</name>
<dbReference type="RefSeq" id="WP_011912650.1">
    <property type="nucleotide sequence ID" value="NZ_BCAJ01000023.1"/>
</dbReference>
<dbReference type="InterPro" id="IPR016181">
    <property type="entry name" value="Acyl_CoA_acyltransferase"/>
</dbReference>
<dbReference type="Proteomes" id="UP001158076">
    <property type="component" value="Unassembled WGS sequence"/>
</dbReference>
<sequence>MGDLSVQAEMRGDDKALERHSIRNAEKLAMMLEDYLKQRFGYKSPAVTFGMPRYLVSARRKKYDLYLRVTPPNCELWPSDTLVIAKIGFHQQRKGHGTHLMSFFVSNADRVGFTHIGIESMNPNSSAFAAALGFAPHRSERHVRAPVEVIQRFLPTC</sequence>
<evidence type="ECO:0000313" key="1">
    <source>
        <dbReference type="EMBL" id="MDH0148983.1"/>
    </source>
</evidence>
<gene>
    <name evidence="1" type="ORF">N7335_21575</name>
</gene>
<reference evidence="1" key="1">
    <citation type="submission" date="2022-09" db="EMBL/GenBank/DDBJ databases">
        <title>Intensive care unit water sources are persistently colonized with multi-drug resistant bacteria and are the site of extensive horizontal gene transfer of antibiotic resistance genes.</title>
        <authorList>
            <person name="Diorio-Toth L."/>
        </authorList>
    </citation>
    <scope>NUCLEOTIDE SEQUENCE</scope>
    <source>
        <strain evidence="1">GD04147</strain>
    </source>
</reference>
<dbReference type="AlphaFoldDB" id="A0A4S2B769"/>
<proteinExistence type="predicted"/>
<comment type="caution">
    <text evidence="1">The sequence shown here is derived from an EMBL/GenBank/DDBJ whole genome shotgun (WGS) entry which is preliminary data.</text>
</comment>
<dbReference type="SUPFAM" id="SSF55729">
    <property type="entry name" value="Acyl-CoA N-acyltransferases (Nat)"/>
    <property type="match status" value="1"/>
</dbReference>